<sequence length="114" mass="12794">MPHIIVEYAAPLADQYDFDALCKELVAAAMSTSAFETPEDIKVRMLPATHWYQEVENATFAHLTVRLLTGRTLAQKQEVTNAILRATSARLTDVGSISVDIKEIERDTYVKRVI</sequence>
<dbReference type="PANTHER" id="PTHR37950:SF1">
    <property type="entry name" value="4-HYDROXYPHENYLACETATE CATABOLISM PROTEIN"/>
    <property type="match status" value="1"/>
</dbReference>
<dbReference type="SUPFAM" id="SSF55331">
    <property type="entry name" value="Tautomerase/MIF"/>
    <property type="match status" value="1"/>
</dbReference>
<dbReference type="InterPro" id="IPR014347">
    <property type="entry name" value="Tautomerase/MIF_sf"/>
</dbReference>
<dbReference type="Gene3D" id="3.30.429.10">
    <property type="entry name" value="Macrophage Migration Inhibitory Factor"/>
    <property type="match status" value="1"/>
</dbReference>
<comment type="caution">
    <text evidence="1">The sequence shown here is derived from an EMBL/GenBank/DDBJ whole genome shotgun (WGS) entry which is preliminary data.</text>
</comment>
<name>A0ABQ5UNZ1_9HYPH</name>
<organism evidence="1 2">
    <name type="scientific">Maritalea porphyrae</name>
    <dbReference type="NCBI Taxonomy" id="880732"/>
    <lineage>
        <taxon>Bacteria</taxon>
        <taxon>Pseudomonadati</taxon>
        <taxon>Pseudomonadota</taxon>
        <taxon>Alphaproteobacteria</taxon>
        <taxon>Hyphomicrobiales</taxon>
        <taxon>Devosiaceae</taxon>
        <taxon>Maritalea</taxon>
    </lineage>
</organism>
<reference evidence="1" key="2">
    <citation type="submission" date="2023-01" db="EMBL/GenBank/DDBJ databases">
        <title>Draft genome sequence of Maritalea porphyrae strain NBRC 107169.</title>
        <authorList>
            <person name="Sun Q."/>
            <person name="Mori K."/>
        </authorList>
    </citation>
    <scope>NUCLEOTIDE SEQUENCE</scope>
    <source>
        <strain evidence="1">NBRC 107169</strain>
    </source>
</reference>
<dbReference type="PANTHER" id="PTHR37950">
    <property type="entry name" value="4-HYDROXYPHENYLACETATE CATABOLISM PROTEIN"/>
    <property type="match status" value="1"/>
</dbReference>
<protein>
    <recommendedName>
        <fullName evidence="3">5-carboxymethyl-2-hydroxymuconate isomerase</fullName>
    </recommendedName>
</protein>
<evidence type="ECO:0008006" key="3">
    <source>
        <dbReference type="Google" id="ProtNLM"/>
    </source>
</evidence>
<reference evidence="1" key="1">
    <citation type="journal article" date="2014" name="Int. J. Syst. Evol. Microbiol.">
        <title>Complete genome of a new Firmicutes species belonging to the dominant human colonic microbiota ('Ruminococcus bicirculans') reveals two chromosomes and a selective capacity to utilize plant glucans.</title>
        <authorList>
            <consortium name="NISC Comparative Sequencing Program"/>
            <person name="Wegmann U."/>
            <person name="Louis P."/>
            <person name="Goesmann A."/>
            <person name="Henrissat B."/>
            <person name="Duncan S.H."/>
            <person name="Flint H.J."/>
        </authorList>
    </citation>
    <scope>NUCLEOTIDE SEQUENCE</scope>
    <source>
        <strain evidence="1">NBRC 107169</strain>
    </source>
</reference>
<dbReference type="Proteomes" id="UP001161405">
    <property type="component" value="Unassembled WGS sequence"/>
</dbReference>
<dbReference type="InterPro" id="IPR004220">
    <property type="entry name" value="5-COMe_2-OHmuconate_Isoase"/>
</dbReference>
<dbReference type="Pfam" id="PF02962">
    <property type="entry name" value="CHMI"/>
    <property type="match status" value="1"/>
</dbReference>
<evidence type="ECO:0000313" key="1">
    <source>
        <dbReference type="EMBL" id="GLQ16056.1"/>
    </source>
</evidence>
<dbReference type="RefSeq" id="WP_284361346.1">
    <property type="nucleotide sequence ID" value="NZ_BSNI01000001.1"/>
</dbReference>
<keyword evidence="2" id="KW-1185">Reference proteome</keyword>
<dbReference type="EMBL" id="BSNI01000001">
    <property type="protein sequence ID" value="GLQ16056.1"/>
    <property type="molecule type" value="Genomic_DNA"/>
</dbReference>
<proteinExistence type="predicted"/>
<gene>
    <name evidence="1" type="ORF">GCM10007879_03050</name>
</gene>
<accession>A0ABQ5UNZ1</accession>
<evidence type="ECO:0000313" key="2">
    <source>
        <dbReference type="Proteomes" id="UP001161405"/>
    </source>
</evidence>